<reference evidence="2 3" key="1">
    <citation type="submission" date="2021-05" db="EMBL/GenBank/DDBJ databases">
        <title>Genome Assembly of Synthetic Allotetraploid Brassica napus Reveals Homoeologous Exchanges between Subgenomes.</title>
        <authorList>
            <person name="Davis J.T."/>
        </authorList>
    </citation>
    <scope>NUCLEOTIDE SEQUENCE [LARGE SCALE GENOMIC DNA]</scope>
    <source>
        <strain evidence="3">cv. Da-Ae</strain>
        <tissue evidence="2">Seedling</tissue>
    </source>
</reference>
<evidence type="ECO:0000256" key="1">
    <source>
        <dbReference type="SAM" id="Phobius"/>
    </source>
</evidence>
<keyword evidence="1" id="KW-1133">Transmembrane helix</keyword>
<keyword evidence="1" id="KW-0812">Transmembrane</keyword>
<protein>
    <submittedName>
        <fullName evidence="2">Uncharacterized protein</fullName>
    </submittedName>
</protein>
<sequence>MHIEFVDFNAALYRRVMRRVPNRLPVKTTFVQLIEIKEQSIIPGLPDDLALRCITKLSHGYHGMLELERSIRLTRAIKLEMDGQKDGCLLVLTTNELLMTLMLIGGIHCLGMELFRMDGIILVLRVCLLVIRVCYVSLFLYEEHVVVY</sequence>
<keyword evidence="3" id="KW-1185">Reference proteome</keyword>
<accession>A0ABQ8D7Y3</accession>
<gene>
    <name evidence="2" type="ORF">HID58_017746</name>
</gene>
<comment type="caution">
    <text evidence="2">The sequence shown here is derived from an EMBL/GenBank/DDBJ whole genome shotgun (WGS) entry which is preliminary data.</text>
</comment>
<feature type="transmembrane region" description="Helical" evidence="1">
    <location>
        <begin position="122"/>
        <end position="141"/>
    </location>
</feature>
<name>A0ABQ8D7Y3_BRANA</name>
<keyword evidence="1" id="KW-0472">Membrane</keyword>
<proteinExistence type="predicted"/>
<evidence type="ECO:0000313" key="3">
    <source>
        <dbReference type="Proteomes" id="UP000824890"/>
    </source>
</evidence>
<feature type="transmembrane region" description="Helical" evidence="1">
    <location>
        <begin position="97"/>
        <end position="115"/>
    </location>
</feature>
<organism evidence="2 3">
    <name type="scientific">Brassica napus</name>
    <name type="common">Rape</name>
    <dbReference type="NCBI Taxonomy" id="3708"/>
    <lineage>
        <taxon>Eukaryota</taxon>
        <taxon>Viridiplantae</taxon>
        <taxon>Streptophyta</taxon>
        <taxon>Embryophyta</taxon>
        <taxon>Tracheophyta</taxon>
        <taxon>Spermatophyta</taxon>
        <taxon>Magnoliopsida</taxon>
        <taxon>eudicotyledons</taxon>
        <taxon>Gunneridae</taxon>
        <taxon>Pentapetalae</taxon>
        <taxon>rosids</taxon>
        <taxon>malvids</taxon>
        <taxon>Brassicales</taxon>
        <taxon>Brassicaceae</taxon>
        <taxon>Brassiceae</taxon>
        <taxon>Brassica</taxon>
    </lineage>
</organism>
<evidence type="ECO:0000313" key="2">
    <source>
        <dbReference type="EMBL" id="KAH0925490.1"/>
    </source>
</evidence>
<dbReference type="EMBL" id="JAGKQM010000005">
    <property type="protein sequence ID" value="KAH0925490.1"/>
    <property type="molecule type" value="Genomic_DNA"/>
</dbReference>
<dbReference type="Proteomes" id="UP000824890">
    <property type="component" value="Unassembled WGS sequence"/>
</dbReference>